<dbReference type="EMBL" id="OZ034813">
    <property type="protein sequence ID" value="CAL1355172.1"/>
    <property type="molecule type" value="Genomic_DNA"/>
</dbReference>
<proteinExistence type="predicted"/>
<reference evidence="1 2" key="1">
    <citation type="submission" date="2024-04" db="EMBL/GenBank/DDBJ databases">
        <authorList>
            <person name="Fracassetti M."/>
        </authorList>
    </citation>
    <scope>NUCLEOTIDE SEQUENCE [LARGE SCALE GENOMIC DNA]</scope>
</reference>
<evidence type="ECO:0000313" key="2">
    <source>
        <dbReference type="Proteomes" id="UP001497516"/>
    </source>
</evidence>
<protein>
    <submittedName>
        <fullName evidence="1">Uncharacterized protein</fullName>
    </submittedName>
</protein>
<organism evidence="1 2">
    <name type="scientific">Linum trigynum</name>
    <dbReference type="NCBI Taxonomy" id="586398"/>
    <lineage>
        <taxon>Eukaryota</taxon>
        <taxon>Viridiplantae</taxon>
        <taxon>Streptophyta</taxon>
        <taxon>Embryophyta</taxon>
        <taxon>Tracheophyta</taxon>
        <taxon>Spermatophyta</taxon>
        <taxon>Magnoliopsida</taxon>
        <taxon>eudicotyledons</taxon>
        <taxon>Gunneridae</taxon>
        <taxon>Pentapetalae</taxon>
        <taxon>rosids</taxon>
        <taxon>fabids</taxon>
        <taxon>Malpighiales</taxon>
        <taxon>Linaceae</taxon>
        <taxon>Linum</taxon>
    </lineage>
</organism>
<accession>A0AAV2CGQ4</accession>
<gene>
    <name evidence="1" type="ORF">LTRI10_LOCUS2947</name>
</gene>
<keyword evidence="2" id="KW-1185">Reference proteome</keyword>
<sequence length="66" mass="7577">MYSGPHNPYCFNKACILICHIAKLFFSVNLSIFMFTDVILHNRNPSPISNRRSDTTCHDCFLLIGK</sequence>
<evidence type="ECO:0000313" key="1">
    <source>
        <dbReference type="EMBL" id="CAL1355172.1"/>
    </source>
</evidence>
<dbReference type="Proteomes" id="UP001497516">
    <property type="component" value="Chromosome 1"/>
</dbReference>
<name>A0AAV2CGQ4_9ROSI</name>
<dbReference type="AlphaFoldDB" id="A0AAV2CGQ4"/>